<name>A0ABV7IXI6_9RHOB</name>
<sequence>MVDEAQIQARLTQIHNRIQWLADAEARAAWVNGAAADGRFWPEKLKLLDEADALLDKLEAGILTKK</sequence>
<accession>A0ABV7IXI6</accession>
<dbReference type="RefSeq" id="WP_380071189.1">
    <property type="nucleotide sequence ID" value="NZ_JBHRTO010000001.1"/>
</dbReference>
<gene>
    <name evidence="1" type="ORF">ACFOGH_00970</name>
</gene>
<comment type="caution">
    <text evidence="1">The sequence shown here is derived from an EMBL/GenBank/DDBJ whole genome shotgun (WGS) entry which is preliminary data.</text>
</comment>
<evidence type="ECO:0000313" key="2">
    <source>
        <dbReference type="Proteomes" id="UP001595547"/>
    </source>
</evidence>
<keyword evidence="2" id="KW-1185">Reference proteome</keyword>
<protein>
    <submittedName>
        <fullName evidence="1">Uncharacterized protein</fullName>
    </submittedName>
</protein>
<dbReference type="EMBL" id="JBHRTO010000001">
    <property type="protein sequence ID" value="MFC3179549.1"/>
    <property type="molecule type" value="Genomic_DNA"/>
</dbReference>
<evidence type="ECO:0000313" key="1">
    <source>
        <dbReference type="EMBL" id="MFC3179549.1"/>
    </source>
</evidence>
<proteinExistence type="predicted"/>
<organism evidence="1 2">
    <name type="scientific">Cypionkella sinensis</name>
    <dbReference type="NCBI Taxonomy" id="1756043"/>
    <lineage>
        <taxon>Bacteria</taxon>
        <taxon>Pseudomonadati</taxon>
        <taxon>Pseudomonadota</taxon>
        <taxon>Alphaproteobacteria</taxon>
        <taxon>Rhodobacterales</taxon>
        <taxon>Paracoccaceae</taxon>
        <taxon>Cypionkella</taxon>
    </lineage>
</organism>
<dbReference type="Proteomes" id="UP001595547">
    <property type="component" value="Unassembled WGS sequence"/>
</dbReference>
<reference evidence="2" key="1">
    <citation type="journal article" date="2019" name="Int. J. Syst. Evol. Microbiol.">
        <title>The Global Catalogue of Microorganisms (GCM) 10K type strain sequencing project: providing services to taxonomists for standard genome sequencing and annotation.</title>
        <authorList>
            <consortium name="The Broad Institute Genomics Platform"/>
            <consortium name="The Broad Institute Genome Sequencing Center for Infectious Disease"/>
            <person name="Wu L."/>
            <person name="Ma J."/>
        </authorList>
    </citation>
    <scope>NUCLEOTIDE SEQUENCE [LARGE SCALE GENOMIC DNA]</scope>
    <source>
        <strain evidence="2">KCTC 52039</strain>
    </source>
</reference>